<proteinExistence type="predicted"/>
<protein>
    <submittedName>
        <fullName evidence="1">Uncharacterized protein</fullName>
    </submittedName>
</protein>
<keyword evidence="2" id="KW-1185">Reference proteome</keyword>
<accession>A0ACB7T4A9</accession>
<reference evidence="1" key="1">
    <citation type="submission" date="2020-05" db="EMBL/GenBank/DDBJ databases">
        <title>Large-scale comparative analyses of tick genomes elucidate their genetic diversity and vector capacities.</title>
        <authorList>
            <person name="Jia N."/>
            <person name="Wang J."/>
            <person name="Shi W."/>
            <person name="Du L."/>
            <person name="Sun Y."/>
            <person name="Zhan W."/>
            <person name="Jiang J."/>
            <person name="Wang Q."/>
            <person name="Zhang B."/>
            <person name="Ji P."/>
            <person name="Sakyi L.B."/>
            <person name="Cui X."/>
            <person name="Yuan T."/>
            <person name="Jiang B."/>
            <person name="Yang W."/>
            <person name="Lam T.T.-Y."/>
            <person name="Chang Q."/>
            <person name="Ding S."/>
            <person name="Wang X."/>
            <person name="Zhu J."/>
            <person name="Ruan X."/>
            <person name="Zhao L."/>
            <person name="Wei J."/>
            <person name="Que T."/>
            <person name="Du C."/>
            <person name="Cheng J."/>
            <person name="Dai P."/>
            <person name="Han X."/>
            <person name="Huang E."/>
            <person name="Gao Y."/>
            <person name="Liu J."/>
            <person name="Shao H."/>
            <person name="Ye R."/>
            <person name="Li L."/>
            <person name="Wei W."/>
            <person name="Wang X."/>
            <person name="Wang C."/>
            <person name="Yang T."/>
            <person name="Huo Q."/>
            <person name="Li W."/>
            <person name="Guo W."/>
            <person name="Chen H."/>
            <person name="Zhou L."/>
            <person name="Ni X."/>
            <person name="Tian J."/>
            <person name="Zhou Y."/>
            <person name="Sheng Y."/>
            <person name="Liu T."/>
            <person name="Pan Y."/>
            <person name="Xia L."/>
            <person name="Li J."/>
            <person name="Zhao F."/>
            <person name="Cao W."/>
        </authorList>
    </citation>
    <scope>NUCLEOTIDE SEQUENCE</scope>
    <source>
        <strain evidence="1">Hyas-2018</strain>
    </source>
</reference>
<organism evidence="1 2">
    <name type="scientific">Hyalomma asiaticum</name>
    <name type="common">Tick</name>
    <dbReference type="NCBI Taxonomy" id="266040"/>
    <lineage>
        <taxon>Eukaryota</taxon>
        <taxon>Metazoa</taxon>
        <taxon>Ecdysozoa</taxon>
        <taxon>Arthropoda</taxon>
        <taxon>Chelicerata</taxon>
        <taxon>Arachnida</taxon>
        <taxon>Acari</taxon>
        <taxon>Parasitiformes</taxon>
        <taxon>Ixodida</taxon>
        <taxon>Ixodoidea</taxon>
        <taxon>Ixodidae</taxon>
        <taxon>Hyalomminae</taxon>
        <taxon>Hyalomma</taxon>
    </lineage>
</organism>
<dbReference type="Proteomes" id="UP000821845">
    <property type="component" value="Chromosome 11"/>
</dbReference>
<sequence length="70" mass="7686">MLWLCPNHSETQLSIQDAWHEVLTSNDYKLQLQLVQRARDIATSLPLPAASGEEPLIGFSIGTKSASGHI</sequence>
<evidence type="ECO:0000313" key="2">
    <source>
        <dbReference type="Proteomes" id="UP000821845"/>
    </source>
</evidence>
<gene>
    <name evidence="1" type="ORF">HPB50_022692</name>
</gene>
<comment type="caution">
    <text evidence="1">The sequence shown here is derived from an EMBL/GenBank/DDBJ whole genome shotgun (WGS) entry which is preliminary data.</text>
</comment>
<dbReference type="EMBL" id="CM023491">
    <property type="protein sequence ID" value="KAH6941700.1"/>
    <property type="molecule type" value="Genomic_DNA"/>
</dbReference>
<name>A0ACB7T4A9_HYAAI</name>
<evidence type="ECO:0000313" key="1">
    <source>
        <dbReference type="EMBL" id="KAH6941700.1"/>
    </source>
</evidence>